<evidence type="ECO:0000256" key="1">
    <source>
        <dbReference type="SAM" id="MobiDB-lite"/>
    </source>
</evidence>
<feature type="non-terminal residue" evidence="2">
    <location>
        <position position="1"/>
    </location>
</feature>
<keyword evidence="2" id="KW-0378">Hydrolase</keyword>
<keyword evidence="2" id="KW-0255">Endonuclease</keyword>
<feature type="compositionally biased region" description="Low complexity" evidence="1">
    <location>
        <begin position="49"/>
        <end position="60"/>
    </location>
</feature>
<dbReference type="AlphaFoldDB" id="A0AAP6GFQ4"/>
<feature type="region of interest" description="Disordered" evidence="1">
    <location>
        <begin position="38"/>
        <end position="75"/>
    </location>
</feature>
<dbReference type="EMBL" id="JAWZXF010000066">
    <property type="protein sequence ID" value="MDX7924545.1"/>
    <property type="molecule type" value="Genomic_DNA"/>
</dbReference>
<comment type="caution">
    <text evidence="2">The sequence shown here is derived from an EMBL/GenBank/DDBJ whole genome shotgun (WGS) entry which is preliminary data.</text>
</comment>
<proteinExistence type="predicted"/>
<evidence type="ECO:0000313" key="2">
    <source>
        <dbReference type="EMBL" id="MDX7924545.1"/>
    </source>
</evidence>
<evidence type="ECO:0000313" key="3">
    <source>
        <dbReference type="Proteomes" id="UP001285835"/>
    </source>
</evidence>
<dbReference type="Proteomes" id="UP001285835">
    <property type="component" value="Unassembled WGS sequence"/>
</dbReference>
<keyword evidence="2" id="KW-0540">Nuclease</keyword>
<organism evidence="2 3">
    <name type="scientific">Aeromonas media</name>
    <dbReference type="NCBI Taxonomy" id="651"/>
    <lineage>
        <taxon>Bacteria</taxon>
        <taxon>Pseudomonadati</taxon>
        <taxon>Pseudomonadota</taxon>
        <taxon>Gammaproteobacteria</taxon>
        <taxon>Aeromonadales</taxon>
        <taxon>Aeromonadaceae</taxon>
        <taxon>Aeromonas</taxon>
    </lineage>
</organism>
<sequence>LMAEQWGLSPFSIGRLQAGACVTADGYTLWLENGQLQSSRAIPSEPDWQPEGQQPAEQGQTDQNAVPEDDQDWPM</sequence>
<gene>
    <name evidence="2" type="ORF">SJS82_21845</name>
</gene>
<accession>A0AAP6GFQ4</accession>
<dbReference type="GO" id="GO:0004519">
    <property type="term" value="F:endonuclease activity"/>
    <property type="evidence" value="ECO:0007669"/>
    <property type="project" value="UniProtKB-KW"/>
</dbReference>
<name>A0AAP6GFQ4_AERME</name>
<feature type="non-terminal residue" evidence="2">
    <location>
        <position position="75"/>
    </location>
</feature>
<reference evidence="2" key="1">
    <citation type="submission" date="2023-11" db="EMBL/GenBank/DDBJ databases">
        <title>WGS of Aeromonas in Northern Israel.</title>
        <authorList>
            <person name="Hershko Y."/>
        </authorList>
    </citation>
    <scope>NUCLEOTIDE SEQUENCE</scope>
    <source>
        <strain evidence="2">02297</strain>
    </source>
</reference>
<protein>
    <submittedName>
        <fullName evidence="2">Replication endonuclease</fullName>
    </submittedName>
</protein>